<dbReference type="RefSeq" id="WP_171624468.1">
    <property type="nucleotide sequence ID" value="NZ_JABBPG010000001.1"/>
</dbReference>
<keyword evidence="2" id="KW-1185">Reference proteome</keyword>
<comment type="caution">
    <text evidence="1">The sequence shown here is derived from an EMBL/GenBank/DDBJ whole genome shotgun (WGS) entry which is preliminary data.</text>
</comment>
<name>A0A849VC73_9GAMM</name>
<proteinExistence type="predicted"/>
<evidence type="ECO:0000313" key="1">
    <source>
        <dbReference type="EMBL" id="NOU49387.1"/>
    </source>
</evidence>
<accession>A0A849VC73</accession>
<dbReference type="EMBL" id="JABBPG010000001">
    <property type="protein sequence ID" value="NOU49387.1"/>
    <property type="molecule type" value="Genomic_DNA"/>
</dbReference>
<dbReference type="Gene3D" id="3.40.1260.10">
    <property type="entry name" value="DsrEFH-like"/>
    <property type="match status" value="1"/>
</dbReference>
<dbReference type="AlphaFoldDB" id="A0A849VC73"/>
<organism evidence="1 2">
    <name type="scientific">Pseudoalteromonas caenipelagi</name>
    <dbReference type="NCBI Taxonomy" id="2726988"/>
    <lineage>
        <taxon>Bacteria</taxon>
        <taxon>Pseudomonadati</taxon>
        <taxon>Pseudomonadota</taxon>
        <taxon>Gammaproteobacteria</taxon>
        <taxon>Alteromonadales</taxon>
        <taxon>Pseudoalteromonadaceae</taxon>
        <taxon>Pseudoalteromonas</taxon>
    </lineage>
</organism>
<evidence type="ECO:0000313" key="2">
    <source>
        <dbReference type="Proteomes" id="UP000586305"/>
    </source>
</evidence>
<gene>
    <name evidence="1" type="ORF">HG263_02350</name>
</gene>
<dbReference type="Proteomes" id="UP000586305">
    <property type="component" value="Unassembled WGS sequence"/>
</dbReference>
<dbReference type="InterPro" id="IPR027396">
    <property type="entry name" value="DsrEFH-like"/>
</dbReference>
<dbReference type="SUPFAM" id="SSF75169">
    <property type="entry name" value="DsrEFH-like"/>
    <property type="match status" value="1"/>
</dbReference>
<reference evidence="1 2" key="1">
    <citation type="submission" date="2020-04" db="EMBL/GenBank/DDBJ databases">
        <title>Pseudoalteromonas caenipelagi sp. nov., isolated from a tidal flat.</title>
        <authorList>
            <person name="Park S."/>
            <person name="Yoon J.-H."/>
        </authorList>
    </citation>
    <scope>NUCLEOTIDE SEQUENCE [LARGE SCALE GENOMIC DNA]</scope>
    <source>
        <strain evidence="1 2">JBTF-M23</strain>
    </source>
</reference>
<protein>
    <submittedName>
        <fullName evidence="1">tRNA 2-thiouridine-synthesizing protein</fullName>
    </submittedName>
</protein>
<sequence length="90" mass="10087">MSIDTVHIFSKPVSYYQKLQIEQLLAHNDAVLLTGDACYDHISYSQFSANLYMLTSCAIARGVSTDSGYTLCCDNEWVNLINSAKKSITW</sequence>